<dbReference type="InterPro" id="IPR000033">
    <property type="entry name" value="LDLR_classB_rpt"/>
</dbReference>
<evidence type="ECO:0000313" key="3">
    <source>
        <dbReference type="EMBL" id="WXB14003.1"/>
    </source>
</evidence>
<name>A0ABZ2LSW0_9BACT</name>
<dbReference type="RefSeq" id="WP_394823618.1">
    <property type="nucleotide sequence ID" value="NZ_CP089984.1"/>
</dbReference>
<dbReference type="InterPro" id="IPR011042">
    <property type="entry name" value="6-blade_b-propeller_TolB-like"/>
</dbReference>
<evidence type="ECO:0000313" key="4">
    <source>
        <dbReference type="Proteomes" id="UP001370348"/>
    </source>
</evidence>
<sequence length="380" mass="39135">MATVAPNALVALVALSSISALGCDEAKRKQELTAATQSSASVTATARPAASAQPEPEKPHARTVLARFKKPKGLAVDGSSAFVMDAVSGDKEQNEVLDLLRVNLSAQANPGAGAEPVHLASKLRAAGTPLVIKGESFFAVGGDKPNGVGDRLMKAGTSAPSTPVQVAPKALALADPAVASNGASNGATNGATDGASLFYLAPADDKTLLDVMRVPLAGGKPVRVASGGRSARVLFVAADSKYVYWPEAGRLMKAPVGGGASSEVAKVVYAWAAVSDGNHLYWSDSPGDNMGTIRRIKIDGGEAETLTSGFSFPVGLALDDKSVFFVNYDSEDGGVYRVPKAGGSAVTLIRGQKHPKRIAVDDRHVYWINVGEGTLSQADK</sequence>
<feature type="signal peptide" evidence="2">
    <location>
        <begin position="1"/>
        <end position="22"/>
    </location>
</feature>
<feature type="chain" id="PRO_5045428054" evidence="2">
    <location>
        <begin position="23"/>
        <end position="380"/>
    </location>
</feature>
<dbReference type="EMBL" id="CP089984">
    <property type="protein sequence ID" value="WXB14003.1"/>
    <property type="molecule type" value="Genomic_DNA"/>
</dbReference>
<reference evidence="3 4" key="1">
    <citation type="submission" date="2021-12" db="EMBL/GenBank/DDBJ databases">
        <title>Discovery of the Pendulisporaceae a myxobacterial family with distinct sporulation behavior and unique specialized metabolism.</title>
        <authorList>
            <person name="Garcia R."/>
            <person name="Popoff A."/>
            <person name="Bader C.D."/>
            <person name="Loehr J."/>
            <person name="Walesch S."/>
            <person name="Walt C."/>
            <person name="Boldt J."/>
            <person name="Bunk B."/>
            <person name="Haeckl F.J.F.P.J."/>
            <person name="Gunesch A.P."/>
            <person name="Birkelbach J."/>
            <person name="Nuebel U."/>
            <person name="Pietschmann T."/>
            <person name="Bach T."/>
            <person name="Mueller R."/>
        </authorList>
    </citation>
    <scope>NUCLEOTIDE SEQUENCE [LARGE SCALE GENOMIC DNA]</scope>
    <source>
        <strain evidence="3 4">MSr11954</strain>
    </source>
</reference>
<accession>A0ABZ2LSW0</accession>
<dbReference type="SUPFAM" id="SSF63825">
    <property type="entry name" value="YWTD domain"/>
    <property type="match status" value="1"/>
</dbReference>
<protein>
    <submittedName>
        <fullName evidence="3">DUF5050 domain-containing protein</fullName>
    </submittedName>
</protein>
<gene>
    <name evidence="3" type="ORF">LZC94_40010</name>
</gene>
<keyword evidence="4" id="KW-1185">Reference proteome</keyword>
<keyword evidence="2" id="KW-0732">Signal</keyword>
<dbReference type="Proteomes" id="UP001370348">
    <property type="component" value="Chromosome"/>
</dbReference>
<dbReference type="PROSITE" id="PS51120">
    <property type="entry name" value="LDLRB"/>
    <property type="match status" value="1"/>
</dbReference>
<proteinExistence type="predicted"/>
<organism evidence="3 4">
    <name type="scientific">Pendulispora albinea</name>
    <dbReference type="NCBI Taxonomy" id="2741071"/>
    <lineage>
        <taxon>Bacteria</taxon>
        <taxon>Pseudomonadati</taxon>
        <taxon>Myxococcota</taxon>
        <taxon>Myxococcia</taxon>
        <taxon>Myxococcales</taxon>
        <taxon>Sorangiineae</taxon>
        <taxon>Pendulisporaceae</taxon>
        <taxon>Pendulispora</taxon>
    </lineage>
</organism>
<feature type="region of interest" description="Disordered" evidence="1">
    <location>
        <begin position="32"/>
        <end position="60"/>
    </location>
</feature>
<feature type="compositionally biased region" description="Low complexity" evidence="1">
    <location>
        <begin position="33"/>
        <end position="46"/>
    </location>
</feature>
<evidence type="ECO:0000256" key="2">
    <source>
        <dbReference type="SAM" id="SignalP"/>
    </source>
</evidence>
<evidence type="ECO:0000256" key="1">
    <source>
        <dbReference type="SAM" id="MobiDB-lite"/>
    </source>
</evidence>
<dbReference type="Gene3D" id="2.120.10.30">
    <property type="entry name" value="TolB, C-terminal domain"/>
    <property type="match status" value="1"/>
</dbReference>